<feature type="compositionally biased region" description="Polar residues" evidence="1">
    <location>
        <begin position="27"/>
        <end position="39"/>
    </location>
</feature>
<evidence type="ECO:0000313" key="4">
    <source>
        <dbReference type="Proteomes" id="UP001321542"/>
    </source>
</evidence>
<feature type="transmembrane region" description="Helical" evidence="2">
    <location>
        <begin position="80"/>
        <end position="98"/>
    </location>
</feature>
<feature type="compositionally biased region" description="Low complexity" evidence="1">
    <location>
        <begin position="14"/>
        <end position="26"/>
    </location>
</feature>
<keyword evidence="2" id="KW-0472">Membrane</keyword>
<feature type="region of interest" description="Disordered" evidence="1">
    <location>
        <begin position="1"/>
        <end position="39"/>
    </location>
</feature>
<keyword evidence="2" id="KW-1133">Transmembrane helix</keyword>
<keyword evidence="4" id="KW-1185">Reference proteome</keyword>
<dbReference type="Proteomes" id="UP001321542">
    <property type="component" value="Chromosome"/>
</dbReference>
<name>A0ABN5VPX1_9ACTN</name>
<evidence type="ECO:0000256" key="1">
    <source>
        <dbReference type="SAM" id="MobiDB-lite"/>
    </source>
</evidence>
<gene>
    <name evidence="3" type="ORF">SGFS_055410</name>
</gene>
<dbReference type="EMBL" id="AP018448">
    <property type="protein sequence ID" value="BBC34247.1"/>
    <property type="molecule type" value="Genomic_DNA"/>
</dbReference>
<reference evidence="3 4" key="1">
    <citation type="journal article" date="2010" name="ChemBioChem">
        <title>Cloning and characterization of the biosynthetic gene cluster of 16-membered macrolide antibiotic FD-891: involvement of a dual functional cytochrome P450 monooxygenase catalyzing epoxidation and hydroxylation.</title>
        <authorList>
            <person name="Kudo F."/>
            <person name="Motegi A."/>
            <person name="Mizoue K."/>
            <person name="Eguchi T."/>
        </authorList>
    </citation>
    <scope>NUCLEOTIDE SEQUENCE [LARGE SCALE GENOMIC DNA]</scope>
    <source>
        <strain evidence="3 4">A-8890</strain>
    </source>
</reference>
<sequence length="309" mass="32588">MYDGDASGGGRGVVSGNSENSKNSENTSAHHNTVSGGRQHGTVTQAHTITNTNTQSHNTTTTTTNLWFDLSQAASVSPGAWLLGLELLGLGAAAWFWPGGPLSQYAVFGILCASALATAGWSVVIARSGNDEGRADQDSADGGDGEPMDAAQRLARERMAKRRRLLARVALPVTSVLFAVAGLLAFQHVVATGEIPTEVRIRGSQLLQGPRSTPLTLVVPAPEEPREKLRLELTLADYDDSTGTCVHKTTATVTAATPGVTPNRKEMTAEDTVDFDLGGNKGPLRFQVTVRTEANCTMRLAKATGTLHN</sequence>
<feature type="transmembrane region" description="Helical" evidence="2">
    <location>
        <begin position="104"/>
        <end position="126"/>
    </location>
</feature>
<feature type="compositionally biased region" description="Gly residues" evidence="1">
    <location>
        <begin position="1"/>
        <end position="13"/>
    </location>
</feature>
<evidence type="ECO:0000256" key="2">
    <source>
        <dbReference type="SAM" id="Phobius"/>
    </source>
</evidence>
<accession>A0ABN5VPX1</accession>
<reference evidence="3 4" key="2">
    <citation type="journal article" date="2023" name="ChemBioChem">
        <title>Acyltransferase Domain Exchange between Two Independent Type I Polyketide Synthases in the Same Producer Strain of Macrolide Antibiotics.</title>
        <authorList>
            <person name="Kudo F."/>
            <person name="Kishikawa K."/>
            <person name="Tsuboi K."/>
            <person name="Kido T."/>
            <person name="Usui T."/>
            <person name="Hashimoto J."/>
            <person name="Shin-Ya K."/>
            <person name="Miyanaga A."/>
            <person name="Eguchi T."/>
        </authorList>
    </citation>
    <scope>NUCLEOTIDE SEQUENCE [LARGE SCALE GENOMIC DNA]</scope>
    <source>
        <strain evidence="3 4">A-8890</strain>
    </source>
</reference>
<keyword evidence="2" id="KW-0812">Transmembrane</keyword>
<proteinExistence type="predicted"/>
<organism evidence="3 4">
    <name type="scientific">Streptomyces graminofaciens</name>
    <dbReference type="NCBI Taxonomy" id="68212"/>
    <lineage>
        <taxon>Bacteria</taxon>
        <taxon>Bacillati</taxon>
        <taxon>Actinomycetota</taxon>
        <taxon>Actinomycetes</taxon>
        <taxon>Kitasatosporales</taxon>
        <taxon>Streptomycetaceae</taxon>
        <taxon>Streptomyces</taxon>
    </lineage>
</organism>
<evidence type="ECO:0000313" key="3">
    <source>
        <dbReference type="EMBL" id="BBC34247.1"/>
    </source>
</evidence>
<feature type="transmembrane region" description="Helical" evidence="2">
    <location>
        <begin position="165"/>
        <end position="186"/>
    </location>
</feature>
<protein>
    <submittedName>
        <fullName evidence="3">Uncharacterized protein</fullName>
    </submittedName>
</protein>